<keyword evidence="6 8" id="KW-1133">Transmembrane helix</keyword>
<keyword evidence="10" id="KW-1185">Reference proteome</keyword>
<evidence type="ECO:0000256" key="6">
    <source>
        <dbReference type="ARBA" id="ARBA00022989"/>
    </source>
</evidence>
<dbReference type="InterPro" id="IPR000060">
    <property type="entry name" value="BCCT_transptr"/>
</dbReference>
<evidence type="ECO:0000256" key="5">
    <source>
        <dbReference type="ARBA" id="ARBA00022692"/>
    </source>
</evidence>
<evidence type="ECO:0000256" key="2">
    <source>
        <dbReference type="ARBA" id="ARBA00005658"/>
    </source>
</evidence>
<keyword evidence="7 8" id="KW-0472">Membrane</keyword>
<feature type="transmembrane region" description="Helical" evidence="8">
    <location>
        <begin position="105"/>
        <end position="126"/>
    </location>
</feature>
<comment type="similarity">
    <text evidence="2">Belongs to the BCCT transporter (TC 2.A.15) family.</text>
</comment>
<dbReference type="GO" id="GO:0005886">
    <property type="term" value="C:plasma membrane"/>
    <property type="evidence" value="ECO:0007669"/>
    <property type="project" value="UniProtKB-SubCell"/>
</dbReference>
<dbReference type="PANTHER" id="PTHR30047">
    <property type="entry name" value="HIGH-AFFINITY CHOLINE TRANSPORT PROTEIN-RELATED"/>
    <property type="match status" value="1"/>
</dbReference>
<proteinExistence type="inferred from homology"/>
<feature type="transmembrane region" description="Helical" evidence="8">
    <location>
        <begin position="276"/>
        <end position="296"/>
    </location>
</feature>
<keyword evidence="5 8" id="KW-0812">Transmembrane</keyword>
<feature type="transmembrane region" description="Helical" evidence="8">
    <location>
        <begin position="422"/>
        <end position="446"/>
    </location>
</feature>
<evidence type="ECO:0000313" key="10">
    <source>
        <dbReference type="Proteomes" id="UP000320791"/>
    </source>
</evidence>
<feature type="transmembrane region" description="Helical" evidence="8">
    <location>
        <begin position="201"/>
        <end position="226"/>
    </location>
</feature>
<gene>
    <name evidence="9" type="ORF">FRX94_02985</name>
</gene>
<dbReference type="NCBIfam" id="TIGR00842">
    <property type="entry name" value="bcct"/>
    <property type="match status" value="1"/>
</dbReference>
<feature type="transmembrane region" description="Helical" evidence="8">
    <location>
        <begin position="24"/>
        <end position="45"/>
    </location>
</feature>
<evidence type="ECO:0000313" key="9">
    <source>
        <dbReference type="EMBL" id="TWT28551.1"/>
    </source>
</evidence>
<keyword evidence="4" id="KW-1003">Cell membrane</keyword>
<evidence type="ECO:0000256" key="3">
    <source>
        <dbReference type="ARBA" id="ARBA00022448"/>
    </source>
</evidence>
<feature type="transmembrane region" description="Helical" evidence="8">
    <location>
        <begin position="246"/>
        <end position="264"/>
    </location>
</feature>
<reference evidence="9 10" key="1">
    <citation type="submission" date="2019-08" db="EMBL/GenBank/DDBJ databases">
        <authorList>
            <person name="Lei W."/>
        </authorList>
    </citation>
    <scope>NUCLEOTIDE SEQUENCE [LARGE SCALE GENOMIC DNA]</scope>
    <source>
        <strain evidence="9 10">CCUG 58627</strain>
    </source>
</reference>
<evidence type="ECO:0000256" key="4">
    <source>
        <dbReference type="ARBA" id="ARBA00022475"/>
    </source>
</evidence>
<comment type="caution">
    <text evidence="9">The sequence shown here is derived from an EMBL/GenBank/DDBJ whole genome shotgun (WGS) entry which is preliminary data.</text>
</comment>
<feature type="transmembrane region" description="Helical" evidence="8">
    <location>
        <begin position="331"/>
        <end position="353"/>
    </location>
</feature>
<keyword evidence="3" id="KW-0813">Transport</keyword>
<evidence type="ECO:0000256" key="7">
    <source>
        <dbReference type="ARBA" id="ARBA00023136"/>
    </source>
</evidence>
<dbReference type="OrthoDB" id="9775735at2"/>
<dbReference type="Pfam" id="PF02028">
    <property type="entry name" value="BCCT"/>
    <property type="match status" value="1"/>
</dbReference>
<dbReference type="RefSeq" id="WP_146323637.1">
    <property type="nucleotide sequence ID" value="NZ_BAABLR010000014.1"/>
</dbReference>
<feature type="transmembrane region" description="Helical" evidence="8">
    <location>
        <begin position="162"/>
        <end position="180"/>
    </location>
</feature>
<name>A0A5C5UPX5_9CORY</name>
<dbReference type="AlphaFoldDB" id="A0A5C5UPX5"/>
<evidence type="ECO:0000256" key="8">
    <source>
        <dbReference type="SAM" id="Phobius"/>
    </source>
</evidence>
<feature type="transmembrane region" description="Helical" evidence="8">
    <location>
        <begin position="65"/>
        <end position="85"/>
    </location>
</feature>
<sequence>MPPVRSAPILFFVRGKQISSRRSVNTPVFATTLIGVIALVAWAFFGHDSAEMALTAVTGWIAQKLGWFYVLTATVAVIFVIVVAISKLGTLRLGPDDSRPQFSLFSWSAMLFAAGIGVDLMFFSVAEPVTQYYMPPQGPGETRQAAEEAVVFALFHYGISGWAMYSLLGMAFGFFAFRWGMPLTLRSALYPLLGKRVQGTLGHSVDVAATLGTVFGIAASLSIGVVQLNYGLTLLFGWEEGEQVQTALVVFSVAIAALSAVSGVDRGIKRLSEINVLMAIVLMTYVVITGKTAFLLDAMVMNIGDYAYHFVDWSLDTYAYSETPEQTRAWLASWTLFFWAWWVAWAPFVGLFLARISRGRTLREFVLGTLTIPFLFILMWMSFFGNAALDKVRGGDDAFGRMAMEAPQRGFFDLMLDYPGGMLLVGLTTLIGLLLYITSADSGALVMSNFTSRIDDAHRDGPRWSRIVWSVVIGVLTLVMLRIDGVATTQAATVVMGLPFTVVMYPLMISLWKSLRRELEPGEQKPDWRHRLARSFDWPSAEKAQRYLDDTALPALLDVAKELSAQNFPAGVHVEPTLPVSTLTLNFGEKTLSIVPLECDVPALAGYNLDREDPYIELRLGTIDIYGYETEELISAVLDRVEAERGSLVE</sequence>
<dbReference type="PROSITE" id="PS01303">
    <property type="entry name" value="BCCT"/>
    <property type="match status" value="1"/>
</dbReference>
<dbReference type="PANTHER" id="PTHR30047:SF7">
    <property type="entry name" value="HIGH-AFFINITY CHOLINE TRANSPORT PROTEIN"/>
    <property type="match status" value="1"/>
</dbReference>
<dbReference type="InterPro" id="IPR018093">
    <property type="entry name" value="BCCT_CS"/>
</dbReference>
<dbReference type="EMBL" id="VOHM01000004">
    <property type="protein sequence ID" value="TWT28551.1"/>
    <property type="molecule type" value="Genomic_DNA"/>
</dbReference>
<comment type="subcellular location">
    <subcellularLocation>
        <location evidence="1">Cell membrane</location>
        <topology evidence="1">Multi-pass membrane protein</topology>
    </subcellularLocation>
</comment>
<feature type="transmembrane region" description="Helical" evidence="8">
    <location>
        <begin position="365"/>
        <end position="383"/>
    </location>
</feature>
<evidence type="ECO:0000256" key="1">
    <source>
        <dbReference type="ARBA" id="ARBA00004651"/>
    </source>
</evidence>
<protein>
    <submittedName>
        <fullName evidence="9">BCCT family transporter</fullName>
    </submittedName>
</protein>
<dbReference type="NCBIfam" id="NF007399">
    <property type="entry name" value="PRK09928.1"/>
    <property type="match status" value="1"/>
</dbReference>
<accession>A0A5C5UPX5</accession>
<dbReference type="Proteomes" id="UP000320791">
    <property type="component" value="Unassembled WGS sequence"/>
</dbReference>
<dbReference type="GO" id="GO:0022857">
    <property type="term" value="F:transmembrane transporter activity"/>
    <property type="evidence" value="ECO:0007669"/>
    <property type="project" value="InterPro"/>
</dbReference>
<feature type="transmembrane region" description="Helical" evidence="8">
    <location>
        <begin position="467"/>
        <end position="483"/>
    </location>
</feature>
<organism evidence="9 10">
    <name type="scientific">Corynebacterium canis</name>
    <dbReference type="NCBI Taxonomy" id="679663"/>
    <lineage>
        <taxon>Bacteria</taxon>
        <taxon>Bacillati</taxon>
        <taxon>Actinomycetota</taxon>
        <taxon>Actinomycetes</taxon>
        <taxon>Mycobacteriales</taxon>
        <taxon>Corynebacteriaceae</taxon>
        <taxon>Corynebacterium</taxon>
    </lineage>
</organism>
<feature type="transmembrane region" description="Helical" evidence="8">
    <location>
        <begin position="489"/>
        <end position="508"/>
    </location>
</feature>